<comment type="caution">
    <text evidence="1">The sequence shown here is derived from an EMBL/GenBank/DDBJ whole genome shotgun (WGS) entry which is preliminary data.</text>
</comment>
<dbReference type="AlphaFoldDB" id="A0AAW4NC21"/>
<dbReference type="Proteomes" id="UP001196316">
    <property type="component" value="Unassembled WGS sequence"/>
</dbReference>
<reference evidence="1" key="1">
    <citation type="submission" date="2021-06" db="EMBL/GenBank/DDBJ databases">
        <title>Collection of gut derived symbiotic bacterial strains cultured from healthy donors.</title>
        <authorList>
            <person name="Lin H."/>
            <person name="Littmann E."/>
            <person name="Pamer E.G."/>
        </authorList>
    </citation>
    <scope>NUCLEOTIDE SEQUENCE</scope>
    <source>
        <strain evidence="1">MSK.21.60</strain>
    </source>
</reference>
<evidence type="ECO:0000313" key="2">
    <source>
        <dbReference type="Proteomes" id="UP001196316"/>
    </source>
</evidence>
<sequence length="72" mass="8351">MTLKEIANYYKMLTNGEKGRFTAFVSCHVGGSPHTWQQKFLGWGQDHFGRPLSPVVEKELVSIIEKERWKVK</sequence>
<dbReference type="RefSeq" id="WP_217326150.1">
    <property type="nucleotide sequence ID" value="NZ_JAHOEK010000005.1"/>
</dbReference>
<evidence type="ECO:0000313" key="1">
    <source>
        <dbReference type="EMBL" id="MBV3407334.1"/>
    </source>
</evidence>
<gene>
    <name evidence="1" type="ORF">KSW80_02735</name>
</gene>
<protein>
    <submittedName>
        <fullName evidence="1">Uncharacterized protein</fullName>
    </submittedName>
</protein>
<name>A0AAW4NC21_9BACT</name>
<dbReference type="EMBL" id="JAHOEP010000005">
    <property type="protein sequence ID" value="MBV3407334.1"/>
    <property type="molecule type" value="Genomic_DNA"/>
</dbReference>
<organism evidence="1 2">
    <name type="scientific">Segatella copri</name>
    <dbReference type="NCBI Taxonomy" id="165179"/>
    <lineage>
        <taxon>Bacteria</taxon>
        <taxon>Pseudomonadati</taxon>
        <taxon>Bacteroidota</taxon>
        <taxon>Bacteroidia</taxon>
        <taxon>Bacteroidales</taxon>
        <taxon>Prevotellaceae</taxon>
        <taxon>Segatella</taxon>
    </lineage>
</organism>
<proteinExistence type="predicted"/>
<accession>A0AAW4NC21</accession>